<evidence type="ECO:0000256" key="5">
    <source>
        <dbReference type="ARBA" id="ARBA00023136"/>
    </source>
</evidence>
<feature type="domain" description="Palmitoyltransferase DHHC" evidence="9">
    <location>
        <begin position="103"/>
        <end position="266"/>
    </location>
</feature>
<feature type="transmembrane region" description="Helical" evidence="7">
    <location>
        <begin position="23"/>
        <end position="43"/>
    </location>
</feature>
<organism evidence="10 11">
    <name type="scientific">Fasciola gigantica</name>
    <name type="common">Giant liver fluke</name>
    <dbReference type="NCBI Taxonomy" id="46835"/>
    <lineage>
        <taxon>Eukaryota</taxon>
        <taxon>Metazoa</taxon>
        <taxon>Spiralia</taxon>
        <taxon>Lophotrochozoa</taxon>
        <taxon>Platyhelminthes</taxon>
        <taxon>Trematoda</taxon>
        <taxon>Digenea</taxon>
        <taxon>Plagiorchiida</taxon>
        <taxon>Echinostomata</taxon>
        <taxon>Echinostomatoidea</taxon>
        <taxon>Fasciolidae</taxon>
        <taxon>Fasciola</taxon>
    </lineage>
</organism>
<comment type="caution">
    <text evidence="10">The sequence shown here is derived from an EMBL/GenBank/DDBJ whole genome shotgun (WGS) entry which is preliminary data.</text>
</comment>
<evidence type="ECO:0000256" key="3">
    <source>
        <dbReference type="ARBA" id="ARBA00022692"/>
    </source>
</evidence>
<feature type="region of interest" description="Disordered" evidence="8">
    <location>
        <begin position="507"/>
        <end position="565"/>
    </location>
</feature>
<proteinExistence type="inferred from homology"/>
<protein>
    <recommendedName>
        <fullName evidence="7">Palmitoyltransferase</fullName>
        <ecNumber evidence="7">2.3.1.225</ecNumber>
    </recommendedName>
</protein>
<dbReference type="AlphaFoldDB" id="A0A504YDN3"/>
<evidence type="ECO:0000256" key="6">
    <source>
        <dbReference type="ARBA" id="ARBA00023315"/>
    </source>
</evidence>
<feature type="transmembrane region" description="Helical" evidence="7">
    <location>
        <begin position="50"/>
        <end position="73"/>
    </location>
</feature>
<dbReference type="EC" id="2.3.1.225" evidence="7"/>
<comment type="similarity">
    <text evidence="7">Belongs to the DHHC palmitoyltransferase family.</text>
</comment>
<evidence type="ECO:0000313" key="11">
    <source>
        <dbReference type="Proteomes" id="UP000316759"/>
    </source>
</evidence>
<evidence type="ECO:0000256" key="2">
    <source>
        <dbReference type="ARBA" id="ARBA00022679"/>
    </source>
</evidence>
<dbReference type="GO" id="GO:0005794">
    <property type="term" value="C:Golgi apparatus"/>
    <property type="evidence" value="ECO:0007669"/>
    <property type="project" value="TreeGrafter"/>
</dbReference>
<dbReference type="InterPro" id="IPR001594">
    <property type="entry name" value="Palmitoyltrfase_DHHC"/>
</dbReference>
<feature type="region of interest" description="Disordered" evidence="8">
    <location>
        <begin position="428"/>
        <end position="457"/>
    </location>
</feature>
<keyword evidence="4 7" id="KW-1133">Transmembrane helix</keyword>
<evidence type="ECO:0000259" key="9">
    <source>
        <dbReference type="Pfam" id="PF01529"/>
    </source>
</evidence>
<dbReference type="STRING" id="46835.A0A504YDN3"/>
<feature type="transmembrane region" description="Helical" evidence="7">
    <location>
        <begin position="148"/>
        <end position="177"/>
    </location>
</feature>
<evidence type="ECO:0000256" key="7">
    <source>
        <dbReference type="RuleBase" id="RU079119"/>
    </source>
</evidence>
<comment type="subcellular location">
    <subcellularLocation>
        <location evidence="1">Membrane</location>
        <topology evidence="1">Multi-pass membrane protein</topology>
    </subcellularLocation>
</comment>
<keyword evidence="5 7" id="KW-0472">Membrane</keyword>
<reference evidence="10 11" key="1">
    <citation type="submission" date="2019-04" db="EMBL/GenBank/DDBJ databases">
        <title>Annotation for the trematode Fasciola gigantica.</title>
        <authorList>
            <person name="Choi Y.-J."/>
        </authorList>
    </citation>
    <scope>NUCLEOTIDE SEQUENCE [LARGE SCALE GENOMIC DNA]</scope>
    <source>
        <strain evidence="10">Uganda_cow_1</strain>
    </source>
</reference>
<comment type="catalytic activity">
    <reaction evidence="7">
        <text>L-cysteinyl-[protein] + hexadecanoyl-CoA = S-hexadecanoyl-L-cysteinyl-[protein] + CoA</text>
        <dbReference type="Rhea" id="RHEA:36683"/>
        <dbReference type="Rhea" id="RHEA-COMP:10131"/>
        <dbReference type="Rhea" id="RHEA-COMP:11032"/>
        <dbReference type="ChEBI" id="CHEBI:29950"/>
        <dbReference type="ChEBI" id="CHEBI:57287"/>
        <dbReference type="ChEBI" id="CHEBI:57379"/>
        <dbReference type="ChEBI" id="CHEBI:74151"/>
        <dbReference type="EC" id="2.3.1.225"/>
    </reaction>
</comment>
<dbReference type="EMBL" id="SUNJ01014940">
    <property type="protein sequence ID" value="TPP56160.1"/>
    <property type="molecule type" value="Genomic_DNA"/>
</dbReference>
<name>A0A504YDN3_FASGI</name>
<accession>A0A504YDN3</accession>
<dbReference type="GO" id="GO:0006612">
    <property type="term" value="P:protein targeting to membrane"/>
    <property type="evidence" value="ECO:0007669"/>
    <property type="project" value="TreeGrafter"/>
</dbReference>
<dbReference type="OrthoDB" id="9909019at2759"/>
<dbReference type="GO" id="GO:0016020">
    <property type="term" value="C:membrane"/>
    <property type="evidence" value="ECO:0007669"/>
    <property type="project" value="UniProtKB-SubCell"/>
</dbReference>
<dbReference type="GO" id="GO:0019706">
    <property type="term" value="F:protein-cysteine S-palmitoyltransferase activity"/>
    <property type="evidence" value="ECO:0007669"/>
    <property type="project" value="UniProtKB-EC"/>
</dbReference>
<gene>
    <name evidence="10" type="ORF">FGIG_02854</name>
</gene>
<keyword evidence="11" id="KW-1185">Reference proteome</keyword>
<comment type="domain">
    <text evidence="7">The DHHC domain is required for palmitoyltransferase activity.</text>
</comment>
<dbReference type="Pfam" id="PF01529">
    <property type="entry name" value="DHHC"/>
    <property type="match status" value="1"/>
</dbReference>
<dbReference type="PANTHER" id="PTHR22883:SF203">
    <property type="entry name" value="PALMITOYLTRANSFERASE"/>
    <property type="match status" value="1"/>
</dbReference>
<dbReference type="GO" id="GO:0005783">
    <property type="term" value="C:endoplasmic reticulum"/>
    <property type="evidence" value="ECO:0007669"/>
    <property type="project" value="TreeGrafter"/>
</dbReference>
<evidence type="ECO:0000256" key="1">
    <source>
        <dbReference type="ARBA" id="ARBA00004141"/>
    </source>
</evidence>
<dbReference type="InterPro" id="IPR039859">
    <property type="entry name" value="PFA4/ZDH16/20/ERF2-like"/>
</dbReference>
<evidence type="ECO:0000256" key="4">
    <source>
        <dbReference type="ARBA" id="ARBA00022989"/>
    </source>
</evidence>
<dbReference type="Proteomes" id="UP000316759">
    <property type="component" value="Unassembled WGS sequence"/>
</dbReference>
<keyword evidence="2 7" id="KW-0808">Transferase</keyword>
<keyword evidence="6 7" id="KW-0012">Acyltransferase</keyword>
<keyword evidence="3 7" id="KW-0812">Transmembrane</keyword>
<dbReference type="PROSITE" id="PS50216">
    <property type="entry name" value="DHHC"/>
    <property type="match status" value="1"/>
</dbReference>
<feature type="compositionally biased region" description="Polar residues" evidence="8">
    <location>
        <begin position="523"/>
        <end position="533"/>
    </location>
</feature>
<dbReference type="PANTHER" id="PTHR22883">
    <property type="entry name" value="ZINC FINGER DHHC DOMAIN CONTAINING PROTEIN"/>
    <property type="match status" value="1"/>
</dbReference>
<feature type="transmembrane region" description="Helical" evidence="7">
    <location>
        <begin position="213"/>
        <end position="231"/>
    </location>
</feature>
<sequence length="565" mass="62603">MANTAGENSRINGWSFPWHPLQILSWLAAVLFAALYFGVLVPAIRAEAQVYLIVINVILVALYIFFTIVAVSINPADKEVREKQRSRGKKVPPLDPRHSHVIENFYCNLCELPISSSRTKHCKCCNKCISNFDHHCKWLNNCVGNRNYGYFVGILIAACTSLSLSTCLSTLLSITYFSDQGSGQWILPYHDFWMTYQNGTVHNLSDLIEAGHIFRLFSFPVLGNVFLGVVITDTLLTLLTDALLLHLVIFHAYLYTRGMTTYEFIVAQRQKPSKKNRTLAVKQINHMDNGRTGIGNGRLTDAYVKRVFTIESTQNSLHSDSIIKAADGNSNLLSTQFLGESSLSTTNSVPLLRPLSTTRIDVSRLVTAAAPPPINPQLIKYQPSSPKMQAAGEGRKLSKNMVAPLCVPMPLEKSIKCDTEIIPRKLSVERSDSGDDSANNSSNIDRSTYPHGNKSDLQLCFNQNPAIKAGNGDAMMYDESVNQIQEAESQSEAVFARANVRIMSDEHTNSASLTGSALEDGGSENSYIGSSDESPYPRKTQDPKLQTRKIDDERPSPSRQSTFLP</sequence>
<feature type="compositionally biased region" description="Low complexity" evidence="8">
    <location>
        <begin position="436"/>
        <end position="447"/>
    </location>
</feature>
<evidence type="ECO:0000256" key="8">
    <source>
        <dbReference type="SAM" id="MobiDB-lite"/>
    </source>
</evidence>
<evidence type="ECO:0000313" key="10">
    <source>
        <dbReference type="EMBL" id="TPP56160.1"/>
    </source>
</evidence>